<keyword evidence="2" id="KW-1185">Reference proteome</keyword>
<sequence>MEGVNAEIMQSGLQRLWAKRQGTILGHMHEIRDEILDQGQCASSFDNQPTDGELLGDRVKPRDEARYLEKVTGIAVASKLPRGSAKLIKISDASIGFIPCRGYTLIPGVDDKQRQLVLNGCSIGDAPTMYTMTGLEPYELPVIGTYVDPRIMPGFHYKVRPTGHKNYLFEGNALQLVNIGMGYGKRMTFKPDSHRLNNNTNFFWSDSYPEGYGFEPQAVFCGMKFDVMDDTQRIGEATVFRSDNPQIEDQQCIVKSTNGVTVTKYIHVDVTCQVMLKSDKSDNESHSVRVSGTAVVVKYSKQNEAKLLYIDNVGLSSKLNLVFMNQKSHIIFQAK</sequence>
<comment type="caution">
    <text evidence="1">The sequence shown here is derived from an EMBL/GenBank/DDBJ whole genome shotgun (WGS) entry which is preliminary data.</text>
</comment>
<reference evidence="1 2" key="1">
    <citation type="submission" date="2023-01" db="EMBL/GenBank/DDBJ databases">
        <authorList>
            <person name="Whitehead M."/>
        </authorList>
    </citation>
    <scope>NUCLEOTIDE SEQUENCE [LARGE SCALE GENOMIC DNA]</scope>
</reference>
<evidence type="ECO:0000313" key="2">
    <source>
        <dbReference type="Proteomes" id="UP001160148"/>
    </source>
</evidence>
<gene>
    <name evidence="1" type="ORF">MEUPH1_LOCUS3345</name>
</gene>
<name>A0AAV0VS06_9HEMI</name>
<protein>
    <submittedName>
        <fullName evidence="1">Uncharacterized protein</fullName>
    </submittedName>
</protein>
<dbReference type="Proteomes" id="UP001160148">
    <property type="component" value="Unassembled WGS sequence"/>
</dbReference>
<organism evidence="1 2">
    <name type="scientific">Macrosiphum euphorbiae</name>
    <name type="common">potato aphid</name>
    <dbReference type="NCBI Taxonomy" id="13131"/>
    <lineage>
        <taxon>Eukaryota</taxon>
        <taxon>Metazoa</taxon>
        <taxon>Ecdysozoa</taxon>
        <taxon>Arthropoda</taxon>
        <taxon>Hexapoda</taxon>
        <taxon>Insecta</taxon>
        <taxon>Pterygota</taxon>
        <taxon>Neoptera</taxon>
        <taxon>Paraneoptera</taxon>
        <taxon>Hemiptera</taxon>
        <taxon>Sternorrhyncha</taxon>
        <taxon>Aphidomorpha</taxon>
        <taxon>Aphidoidea</taxon>
        <taxon>Aphididae</taxon>
        <taxon>Macrosiphini</taxon>
        <taxon>Macrosiphum</taxon>
    </lineage>
</organism>
<evidence type="ECO:0000313" key="1">
    <source>
        <dbReference type="EMBL" id="CAI6346435.1"/>
    </source>
</evidence>
<dbReference type="EMBL" id="CARXXK010000001">
    <property type="protein sequence ID" value="CAI6346435.1"/>
    <property type="molecule type" value="Genomic_DNA"/>
</dbReference>
<dbReference type="AlphaFoldDB" id="A0AAV0VS06"/>
<proteinExistence type="predicted"/>
<accession>A0AAV0VS06</accession>